<dbReference type="OrthoDB" id="2690797at2"/>
<proteinExistence type="predicted"/>
<dbReference type="Gene3D" id="3.30.420.40">
    <property type="match status" value="1"/>
</dbReference>
<dbReference type="SUPFAM" id="SSF53067">
    <property type="entry name" value="Actin-like ATPase domain"/>
    <property type="match status" value="1"/>
</dbReference>
<dbReference type="InterPro" id="IPR043129">
    <property type="entry name" value="ATPase_NBD"/>
</dbReference>
<dbReference type="Proteomes" id="UP000298347">
    <property type="component" value="Unassembled WGS sequence"/>
</dbReference>
<dbReference type="InterPro" id="IPR050696">
    <property type="entry name" value="FtsA/MreB"/>
</dbReference>
<dbReference type="EMBL" id="SRJD01000003">
    <property type="protein sequence ID" value="TGA99519.1"/>
    <property type="molecule type" value="Genomic_DNA"/>
</dbReference>
<dbReference type="AlphaFoldDB" id="A0A4Z0GQX7"/>
<evidence type="ECO:0000313" key="2">
    <source>
        <dbReference type="Proteomes" id="UP000298347"/>
    </source>
</evidence>
<dbReference type="RefSeq" id="WP_135347542.1">
    <property type="nucleotide sequence ID" value="NZ_SRJD01000003.1"/>
</dbReference>
<protein>
    <submittedName>
        <fullName evidence="1">Pilus assembly protein PilM</fullName>
    </submittedName>
</protein>
<evidence type="ECO:0000313" key="1">
    <source>
        <dbReference type="EMBL" id="TGA99519.1"/>
    </source>
</evidence>
<dbReference type="Pfam" id="PF11104">
    <property type="entry name" value="PilM_2"/>
    <property type="match status" value="1"/>
</dbReference>
<accession>A0A4Z0GQX7</accession>
<dbReference type="PANTHER" id="PTHR32432:SF3">
    <property type="entry name" value="ETHANOLAMINE UTILIZATION PROTEIN EUTJ"/>
    <property type="match status" value="1"/>
</dbReference>
<dbReference type="InterPro" id="IPR005883">
    <property type="entry name" value="PilM"/>
</dbReference>
<sequence length="316" mass="35996">MLNKELHLFQSHTNVGLTFSDHSIRMVRFKGNADDLSHLQFWEEWLKPGIVENGRIKDEQTFSDVLKTMVHALKVRHRKTFFAIPDAQLVLRQFDLPGILSDPDLQNYFFIEIGNKIQLPFEDAVFDFHVLERSATGTKVLLFAAPETMVRKYRKILDAAGLDPVNAEFSALGIDRWVQHFISGKPEDHRMYAQLEKETLNVAVFHGDTPLFIRQISLKDAENMQTEDSLLLNAATEVERMLNFYQYSLQKGSFQVSEIQLLGSPDTMNEFKTVLGEVVSVPVKLLQIDRERVQCPDDLDASFIPAIGLAMKGVTA</sequence>
<organism evidence="1 2">
    <name type="scientific">Sporolactobacillus shoreae</name>
    <dbReference type="NCBI Taxonomy" id="1465501"/>
    <lineage>
        <taxon>Bacteria</taxon>
        <taxon>Bacillati</taxon>
        <taxon>Bacillota</taxon>
        <taxon>Bacilli</taxon>
        <taxon>Bacillales</taxon>
        <taxon>Sporolactobacillaceae</taxon>
        <taxon>Sporolactobacillus</taxon>
    </lineage>
</organism>
<dbReference type="PANTHER" id="PTHR32432">
    <property type="entry name" value="CELL DIVISION PROTEIN FTSA-RELATED"/>
    <property type="match status" value="1"/>
</dbReference>
<gene>
    <name evidence="1" type="ORF">E4665_04125</name>
</gene>
<reference evidence="1 2" key="1">
    <citation type="journal article" date="2015" name="Int. J. Syst. Evol. Microbiol.">
        <title>Sporolactobacillus shoreae sp. nov. and Sporolactobacillus spathodeae sp. nov., two spore-forming lactic acid bacteria isolated from tree barks in Thailand.</title>
        <authorList>
            <person name="Thamacharoensuk T."/>
            <person name="Kitahara M."/>
            <person name="Ohkuma M."/>
            <person name="Thongchul N."/>
            <person name="Tanasupawat S."/>
        </authorList>
    </citation>
    <scope>NUCLEOTIDE SEQUENCE [LARGE SCALE GENOMIC DNA]</scope>
    <source>
        <strain evidence="1 2">BK92</strain>
    </source>
</reference>
<name>A0A4Z0GQX7_9BACL</name>
<comment type="caution">
    <text evidence="1">The sequence shown here is derived from an EMBL/GenBank/DDBJ whole genome shotgun (WGS) entry which is preliminary data.</text>
</comment>
<keyword evidence="2" id="KW-1185">Reference proteome</keyword>